<feature type="binding site" evidence="3">
    <location>
        <position position="135"/>
    </location>
    <ligand>
        <name>a divalent metal cation</name>
        <dbReference type="ChEBI" id="CHEBI:60240"/>
    </ligand>
</feature>
<evidence type="ECO:0000256" key="3">
    <source>
        <dbReference type="PIRSR" id="PIRSR607837-1"/>
    </source>
</evidence>
<evidence type="ECO:0000256" key="1">
    <source>
        <dbReference type="ARBA" id="ARBA00008635"/>
    </source>
</evidence>
<reference evidence="5 6" key="1">
    <citation type="submission" date="2018-10" db="EMBL/GenBank/DDBJ databases">
        <title>Genomic Encyclopedia of Archaeal and Bacterial Type Strains, Phase II (KMG-II): from individual species to whole genera.</title>
        <authorList>
            <person name="Goeker M."/>
        </authorList>
    </citation>
    <scope>NUCLEOTIDE SEQUENCE [LARGE SCALE GENOMIC DNA]</scope>
    <source>
        <strain evidence="5 6">DSM 19839</strain>
    </source>
</reference>
<dbReference type="InterPro" id="IPR007837">
    <property type="entry name" value="DinB"/>
</dbReference>
<dbReference type="Pfam" id="PF05163">
    <property type="entry name" value="DinB"/>
    <property type="match status" value="1"/>
</dbReference>
<organism evidence="5 6">
    <name type="scientific">Gillisia mitskevichiae</name>
    <dbReference type="NCBI Taxonomy" id="270921"/>
    <lineage>
        <taxon>Bacteria</taxon>
        <taxon>Pseudomonadati</taxon>
        <taxon>Bacteroidota</taxon>
        <taxon>Flavobacteriia</taxon>
        <taxon>Flavobacteriales</taxon>
        <taxon>Flavobacteriaceae</taxon>
        <taxon>Gillisia</taxon>
    </lineage>
</organism>
<evidence type="ECO:0000313" key="6">
    <source>
        <dbReference type="Proteomes" id="UP000276282"/>
    </source>
</evidence>
<dbReference type="Gene3D" id="1.20.120.450">
    <property type="entry name" value="dinb family like domain"/>
    <property type="match status" value="1"/>
</dbReference>
<evidence type="ECO:0000313" key="5">
    <source>
        <dbReference type="EMBL" id="RKS53896.1"/>
    </source>
</evidence>
<sequence length="162" mass="18883">MDIQEILIPELQQEAALTEKFLRRIPQDKMEWRPHKKSMNIRELGNHLAEIPSWITGTMEMDEMNMDDYKPTDIKSVDELVETLRKNASEAEASLKKSDKEYQKNWKMIMNGETVMDMPKIKVLRSMVLNQIPHHRAQLGVYFRLLDIPVPATYGPSADEDL</sequence>
<comment type="caution">
    <text evidence="5">The sequence shown here is derived from an EMBL/GenBank/DDBJ whole genome shotgun (WGS) entry which is preliminary data.</text>
</comment>
<dbReference type="OrthoDB" id="119432at2"/>
<dbReference type="Proteomes" id="UP000276282">
    <property type="component" value="Unassembled WGS sequence"/>
</dbReference>
<gene>
    <name evidence="5" type="ORF">BC962_2161</name>
</gene>
<proteinExistence type="inferred from homology"/>
<keyword evidence="4" id="KW-0175">Coiled coil</keyword>
<name>A0A495PV71_9FLAO</name>
<accession>A0A495PV71</accession>
<keyword evidence="6" id="KW-1185">Reference proteome</keyword>
<evidence type="ECO:0000256" key="2">
    <source>
        <dbReference type="ARBA" id="ARBA00022723"/>
    </source>
</evidence>
<evidence type="ECO:0000256" key="4">
    <source>
        <dbReference type="SAM" id="Coils"/>
    </source>
</evidence>
<feature type="coiled-coil region" evidence="4">
    <location>
        <begin position="74"/>
        <end position="101"/>
    </location>
</feature>
<dbReference type="RefSeq" id="WP_121345963.1">
    <property type="nucleotide sequence ID" value="NZ_RBLG01000002.1"/>
</dbReference>
<dbReference type="GO" id="GO:0046872">
    <property type="term" value="F:metal ion binding"/>
    <property type="evidence" value="ECO:0007669"/>
    <property type="project" value="UniProtKB-KW"/>
</dbReference>
<dbReference type="SUPFAM" id="SSF109854">
    <property type="entry name" value="DinB/YfiT-like putative metalloenzymes"/>
    <property type="match status" value="1"/>
</dbReference>
<feature type="binding site" evidence="3">
    <location>
        <position position="47"/>
    </location>
    <ligand>
        <name>a divalent metal cation</name>
        <dbReference type="ChEBI" id="CHEBI:60240"/>
    </ligand>
</feature>
<keyword evidence="2 3" id="KW-0479">Metal-binding</keyword>
<comment type="similarity">
    <text evidence="1">Belongs to the DinB family.</text>
</comment>
<protein>
    <submittedName>
        <fullName evidence="5">Putative damage-inducible protein DinB</fullName>
    </submittedName>
</protein>
<dbReference type="AlphaFoldDB" id="A0A495PV71"/>
<dbReference type="EMBL" id="RBLG01000002">
    <property type="protein sequence ID" value="RKS53896.1"/>
    <property type="molecule type" value="Genomic_DNA"/>
</dbReference>
<dbReference type="InterPro" id="IPR034660">
    <property type="entry name" value="DinB/YfiT-like"/>
</dbReference>